<comment type="function">
    <text evidence="11 12">Key component of the proton channel; it plays a direct role in the translocation of protons across the membrane.</text>
</comment>
<dbReference type="Gene3D" id="1.20.120.220">
    <property type="entry name" value="ATP synthase, F0 complex, subunit A"/>
    <property type="match status" value="1"/>
</dbReference>
<evidence type="ECO:0000256" key="12">
    <source>
        <dbReference type="RuleBase" id="RU000483"/>
    </source>
</evidence>
<gene>
    <name evidence="11 13" type="primary">atpB</name>
    <name evidence="13" type="ORF">V1633_04370</name>
</gene>
<keyword evidence="6 11" id="KW-0375">Hydrogen ion transport</keyword>
<dbReference type="SUPFAM" id="SSF81336">
    <property type="entry name" value="F1F0 ATP synthase subunit A"/>
    <property type="match status" value="1"/>
</dbReference>
<name>A0ABU7RML2_9ACTN</name>
<dbReference type="Proteomes" id="UP001332243">
    <property type="component" value="Unassembled WGS sequence"/>
</dbReference>
<evidence type="ECO:0000256" key="2">
    <source>
        <dbReference type="ARBA" id="ARBA00006810"/>
    </source>
</evidence>
<dbReference type="PANTHER" id="PTHR11410">
    <property type="entry name" value="ATP SYNTHASE SUBUNIT A"/>
    <property type="match status" value="1"/>
</dbReference>
<organism evidence="13 14">
    <name type="scientific">Plantactinospora sonchi</name>
    <dbReference type="NCBI Taxonomy" id="1544735"/>
    <lineage>
        <taxon>Bacteria</taxon>
        <taxon>Bacillati</taxon>
        <taxon>Actinomycetota</taxon>
        <taxon>Actinomycetes</taxon>
        <taxon>Micromonosporales</taxon>
        <taxon>Micromonosporaceae</taxon>
        <taxon>Plantactinospora</taxon>
    </lineage>
</organism>
<evidence type="ECO:0000256" key="10">
    <source>
        <dbReference type="ARBA" id="ARBA00023310"/>
    </source>
</evidence>
<keyword evidence="9 11" id="KW-0472">Membrane</keyword>
<dbReference type="HAMAP" id="MF_01393">
    <property type="entry name" value="ATP_synth_a_bact"/>
    <property type="match status" value="1"/>
</dbReference>
<evidence type="ECO:0000313" key="13">
    <source>
        <dbReference type="EMBL" id="MEE6257725.1"/>
    </source>
</evidence>
<feature type="transmembrane region" description="Helical" evidence="11">
    <location>
        <begin position="129"/>
        <end position="148"/>
    </location>
</feature>
<dbReference type="NCBIfam" id="TIGR01131">
    <property type="entry name" value="ATP_synt_6_or_A"/>
    <property type="match status" value="1"/>
</dbReference>
<dbReference type="InterPro" id="IPR000568">
    <property type="entry name" value="ATP_synth_F0_asu"/>
</dbReference>
<keyword evidence="3 11" id="KW-0813">Transport</keyword>
<keyword evidence="14" id="KW-1185">Reference proteome</keyword>
<evidence type="ECO:0000256" key="11">
    <source>
        <dbReference type="HAMAP-Rule" id="MF_01393"/>
    </source>
</evidence>
<dbReference type="Pfam" id="PF00119">
    <property type="entry name" value="ATP-synt_A"/>
    <property type="match status" value="1"/>
</dbReference>
<comment type="subcellular location">
    <subcellularLocation>
        <location evidence="11 12">Cell membrane</location>
        <topology evidence="11 12">Multi-pass membrane protein</topology>
    </subcellularLocation>
    <subcellularLocation>
        <location evidence="1">Membrane</location>
        <topology evidence="1">Multi-pass membrane protein</topology>
    </subcellularLocation>
</comment>
<evidence type="ECO:0000256" key="8">
    <source>
        <dbReference type="ARBA" id="ARBA00023065"/>
    </source>
</evidence>
<dbReference type="EMBL" id="JAZGQK010000003">
    <property type="protein sequence ID" value="MEE6257725.1"/>
    <property type="molecule type" value="Genomic_DNA"/>
</dbReference>
<feature type="transmembrane region" description="Helical" evidence="11">
    <location>
        <begin position="98"/>
        <end position="117"/>
    </location>
</feature>
<reference evidence="13 14" key="1">
    <citation type="submission" date="2024-01" db="EMBL/GenBank/DDBJ databases">
        <title>Genome insights into Plantactinospora sonchi sp. nov.</title>
        <authorList>
            <person name="Wang L."/>
        </authorList>
    </citation>
    <scope>NUCLEOTIDE SEQUENCE [LARGE SCALE GENOMIC DNA]</scope>
    <source>
        <strain evidence="13 14">NEAU-QY2</strain>
    </source>
</reference>
<feature type="transmembrane region" description="Helical" evidence="11">
    <location>
        <begin position="44"/>
        <end position="61"/>
    </location>
</feature>
<sequence>MIGQSIVLAAEGDIPFPPSVEDFFLPAIVPWGAHNSYWFTKFTALIWLSVGILIIFFLLSYRKPQLVPTKKQWIAESIYGFVRNNIAVDMIGHRGVAFAPYFTTLFVFILMNNIWQIIPGVQISPNTHIAFPAILAIISYVLFIWVGIRHHGFVKFFKHSLMPPAPWFMQPLLIPIEIISTFIARPVSLALRLFANLFAGHIILLVFTLGGFVLLNADSFFLKPISVLSWAVSIAITFLEALVIVLQAYIFTVLSASYVQGALADEH</sequence>
<evidence type="ECO:0000256" key="5">
    <source>
        <dbReference type="ARBA" id="ARBA00022692"/>
    </source>
</evidence>
<accession>A0ABU7RML2</accession>
<evidence type="ECO:0000256" key="9">
    <source>
        <dbReference type="ARBA" id="ARBA00023136"/>
    </source>
</evidence>
<dbReference type="CDD" id="cd00310">
    <property type="entry name" value="ATP-synt_Fo_a_6"/>
    <property type="match status" value="1"/>
</dbReference>
<evidence type="ECO:0000313" key="14">
    <source>
        <dbReference type="Proteomes" id="UP001332243"/>
    </source>
</evidence>
<feature type="transmembrane region" description="Helical" evidence="11">
    <location>
        <begin position="193"/>
        <end position="215"/>
    </location>
</feature>
<keyword evidence="10 11" id="KW-0066">ATP synthesis</keyword>
<dbReference type="PROSITE" id="PS00449">
    <property type="entry name" value="ATPASE_A"/>
    <property type="match status" value="1"/>
</dbReference>
<protein>
    <recommendedName>
        <fullName evidence="11 12">ATP synthase subunit a</fullName>
    </recommendedName>
    <alternativeName>
        <fullName evidence="11">ATP synthase F0 sector subunit a</fullName>
    </alternativeName>
    <alternativeName>
        <fullName evidence="11">F-ATPase subunit 6</fullName>
    </alternativeName>
</protein>
<feature type="transmembrane region" description="Helical" evidence="11">
    <location>
        <begin position="227"/>
        <end position="250"/>
    </location>
</feature>
<keyword evidence="11" id="KW-1003">Cell membrane</keyword>
<dbReference type="InterPro" id="IPR045083">
    <property type="entry name" value="ATP_synth_F0_asu_bact/mt"/>
</dbReference>
<proteinExistence type="inferred from homology"/>
<comment type="similarity">
    <text evidence="2 11 12">Belongs to the ATPase A chain family.</text>
</comment>
<keyword evidence="4 11" id="KW-0138">CF(0)</keyword>
<keyword evidence="5 11" id="KW-0812">Transmembrane</keyword>
<evidence type="ECO:0000256" key="4">
    <source>
        <dbReference type="ARBA" id="ARBA00022547"/>
    </source>
</evidence>
<evidence type="ECO:0000256" key="7">
    <source>
        <dbReference type="ARBA" id="ARBA00022989"/>
    </source>
</evidence>
<evidence type="ECO:0000256" key="6">
    <source>
        <dbReference type="ARBA" id="ARBA00022781"/>
    </source>
</evidence>
<comment type="caution">
    <text evidence="13">The sequence shown here is derived from an EMBL/GenBank/DDBJ whole genome shotgun (WGS) entry which is preliminary data.</text>
</comment>
<dbReference type="RefSeq" id="WP_331212842.1">
    <property type="nucleotide sequence ID" value="NZ_JAZGQK010000003.1"/>
</dbReference>
<dbReference type="PRINTS" id="PR00123">
    <property type="entry name" value="ATPASEA"/>
</dbReference>
<dbReference type="InterPro" id="IPR023011">
    <property type="entry name" value="ATP_synth_F0_asu_AS"/>
</dbReference>
<keyword evidence="8 11" id="KW-0406">Ion transport</keyword>
<evidence type="ECO:0000256" key="1">
    <source>
        <dbReference type="ARBA" id="ARBA00004141"/>
    </source>
</evidence>
<evidence type="ECO:0000256" key="3">
    <source>
        <dbReference type="ARBA" id="ARBA00022448"/>
    </source>
</evidence>
<dbReference type="PANTHER" id="PTHR11410:SF0">
    <property type="entry name" value="ATP SYNTHASE SUBUNIT A"/>
    <property type="match status" value="1"/>
</dbReference>
<dbReference type="InterPro" id="IPR035908">
    <property type="entry name" value="F0_ATP_A_sf"/>
</dbReference>
<keyword evidence="7 11" id="KW-1133">Transmembrane helix</keyword>